<dbReference type="Proteomes" id="UP001185092">
    <property type="component" value="Unassembled WGS sequence"/>
</dbReference>
<evidence type="ECO:0000256" key="4">
    <source>
        <dbReference type="PROSITE-ProRule" id="PRU00409"/>
    </source>
</evidence>
<dbReference type="EMBL" id="JAVDQD010000005">
    <property type="protein sequence ID" value="MDR6240700.1"/>
    <property type="molecule type" value="Genomic_DNA"/>
</dbReference>
<dbReference type="GO" id="GO:0016874">
    <property type="term" value="F:ligase activity"/>
    <property type="evidence" value="ECO:0007669"/>
    <property type="project" value="UniProtKB-KW"/>
</dbReference>
<dbReference type="Pfam" id="PF18603">
    <property type="entry name" value="LAL_C2"/>
    <property type="match status" value="1"/>
</dbReference>
<keyword evidence="1" id="KW-0436">Ligase</keyword>
<dbReference type="GO" id="GO:0005524">
    <property type="term" value="F:ATP binding"/>
    <property type="evidence" value="ECO:0007669"/>
    <property type="project" value="UniProtKB-UniRule"/>
</dbReference>
<dbReference type="RefSeq" id="WP_309940842.1">
    <property type="nucleotide sequence ID" value="NZ_AP025306.1"/>
</dbReference>
<comment type="caution">
    <text evidence="6">The sequence shown here is derived from an EMBL/GenBank/DDBJ whole genome shotgun (WGS) entry which is preliminary data.</text>
</comment>
<dbReference type="PANTHER" id="PTHR43585">
    <property type="entry name" value="FUMIPYRROLE BIOSYNTHESIS PROTEIN C"/>
    <property type="match status" value="1"/>
</dbReference>
<dbReference type="InterPro" id="IPR013815">
    <property type="entry name" value="ATP_grasp_subdomain_1"/>
</dbReference>
<dbReference type="Gene3D" id="3.30.1490.20">
    <property type="entry name" value="ATP-grasp fold, A domain"/>
    <property type="match status" value="1"/>
</dbReference>
<dbReference type="InterPro" id="IPR003806">
    <property type="entry name" value="ATP-grasp_PylC-type"/>
</dbReference>
<dbReference type="SUPFAM" id="SSF56059">
    <property type="entry name" value="Glutathione synthetase ATP-binding domain-like"/>
    <property type="match status" value="1"/>
</dbReference>
<reference evidence="6" key="1">
    <citation type="submission" date="2023-07" db="EMBL/GenBank/DDBJ databases">
        <title>Genomic Encyclopedia of Type Strains, Phase IV (KMG-IV): sequencing the most valuable type-strain genomes for metagenomic binning, comparative biology and taxonomic classification.</title>
        <authorList>
            <person name="Goeker M."/>
        </authorList>
    </citation>
    <scope>NUCLEOTIDE SEQUENCE</scope>
    <source>
        <strain evidence="6">DSM 26174</strain>
    </source>
</reference>
<protein>
    <submittedName>
        <fullName evidence="6">Biotin carboxylase</fullName>
    </submittedName>
</protein>
<dbReference type="Gene3D" id="3.40.50.20">
    <property type="match status" value="1"/>
</dbReference>
<evidence type="ECO:0000256" key="1">
    <source>
        <dbReference type="ARBA" id="ARBA00022598"/>
    </source>
</evidence>
<feature type="domain" description="ATP-grasp" evidence="5">
    <location>
        <begin position="112"/>
        <end position="305"/>
    </location>
</feature>
<dbReference type="InterPro" id="IPR016185">
    <property type="entry name" value="PreATP-grasp_dom_sf"/>
</dbReference>
<dbReference type="InterPro" id="IPR052032">
    <property type="entry name" value="ATP-dep_AA_Ligase"/>
</dbReference>
<accession>A0AAE4BU60</accession>
<evidence type="ECO:0000256" key="3">
    <source>
        <dbReference type="ARBA" id="ARBA00022840"/>
    </source>
</evidence>
<keyword evidence="7" id="KW-1185">Reference proteome</keyword>
<dbReference type="Gene3D" id="3.30.470.20">
    <property type="entry name" value="ATP-grasp fold, B domain"/>
    <property type="match status" value="1"/>
</dbReference>
<dbReference type="PROSITE" id="PS50975">
    <property type="entry name" value="ATP_GRASP"/>
    <property type="match status" value="1"/>
</dbReference>
<evidence type="ECO:0000259" key="5">
    <source>
        <dbReference type="PROSITE" id="PS50975"/>
    </source>
</evidence>
<evidence type="ECO:0000256" key="2">
    <source>
        <dbReference type="ARBA" id="ARBA00022741"/>
    </source>
</evidence>
<dbReference type="InterPro" id="IPR011761">
    <property type="entry name" value="ATP-grasp"/>
</dbReference>
<name>A0AAE4BU60_9BACT</name>
<keyword evidence="2 4" id="KW-0547">Nucleotide-binding</keyword>
<keyword evidence="3 4" id="KW-0067">ATP-binding</keyword>
<gene>
    <name evidence="6" type="ORF">HNQ88_003776</name>
</gene>
<evidence type="ECO:0000313" key="7">
    <source>
        <dbReference type="Proteomes" id="UP001185092"/>
    </source>
</evidence>
<dbReference type="Pfam" id="PF02655">
    <property type="entry name" value="ATP-grasp_3"/>
    <property type="match status" value="1"/>
</dbReference>
<evidence type="ECO:0000313" key="6">
    <source>
        <dbReference type="EMBL" id="MDR6240700.1"/>
    </source>
</evidence>
<dbReference type="AlphaFoldDB" id="A0AAE4BU60"/>
<dbReference type="GO" id="GO:0046872">
    <property type="term" value="F:metal ion binding"/>
    <property type="evidence" value="ECO:0007669"/>
    <property type="project" value="InterPro"/>
</dbReference>
<proteinExistence type="predicted"/>
<dbReference type="PANTHER" id="PTHR43585:SF2">
    <property type="entry name" value="ATP-GRASP ENZYME FSQD"/>
    <property type="match status" value="1"/>
</dbReference>
<sequence length="402" mass="43926">MIDISGKRILIVGAGFGQLPLIEKSLELDLDIIVIDKNPNAIGMKMVEKSFPIDIIDVDAVKNLAEEYQIDGIVTMQTDLPIPTIGAVNDFLKLNGVTYDTAIRCSHKMETRKALKQKGVDQPNFEIVESEHETMISAKKIGLPVIVKAVDSSGSRGITKVSSFDKISEAYKEAKKYTRLDVVLVEEFIDGIEVGAQAFSEGGECKLVLVHNDTLADGEFMVPTGHSFPSSLDSEQENNAIDTVKKCVEALGINEGPSNIDLIINKNGEAKIIEVGARVGATCLPELVYNFTGIDWVENTILNALGEKVNVFPIKKQACAAVILESLEDGIVEDILIPETINENINLLELEVTVKKGDKVSKLRKGTDRIGKVVCVESTYEKAELLAESIKKEVQIKCLKQV</sequence>
<dbReference type="InterPro" id="IPR040570">
    <property type="entry name" value="LAL_C2"/>
</dbReference>
<organism evidence="6 7">
    <name type="scientific">Aureibacter tunicatorum</name>
    <dbReference type="NCBI Taxonomy" id="866807"/>
    <lineage>
        <taxon>Bacteria</taxon>
        <taxon>Pseudomonadati</taxon>
        <taxon>Bacteroidota</taxon>
        <taxon>Cytophagia</taxon>
        <taxon>Cytophagales</taxon>
        <taxon>Persicobacteraceae</taxon>
        <taxon>Aureibacter</taxon>
    </lineage>
</organism>
<dbReference type="SUPFAM" id="SSF52440">
    <property type="entry name" value="PreATP-grasp domain"/>
    <property type="match status" value="1"/>
</dbReference>